<evidence type="ECO:0000256" key="6">
    <source>
        <dbReference type="SAM" id="Phobius"/>
    </source>
</evidence>
<evidence type="ECO:0000256" key="3">
    <source>
        <dbReference type="ARBA" id="ARBA00022692"/>
    </source>
</evidence>
<evidence type="ECO:0000259" key="7">
    <source>
        <dbReference type="Pfam" id="PF00892"/>
    </source>
</evidence>
<feature type="domain" description="EamA" evidence="7">
    <location>
        <begin position="20"/>
        <end position="146"/>
    </location>
</feature>
<evidence type="ECO:0000256" key="2">
    <source>
        <dbReference type="ARBA" id="ARBA00007362"/>
    </source>
</evidence>
<reference evidence="8" key="1">
    <citation type="submission" date="2023-07" db="EMBL/GenBank/DDBJ databases">
        <authorList>
            <person name="Kim M."/>
        </authorList>
    </citation>
    <scope>NUCLEOTIDE SEQUENCE</scope>
    <source>
        <strain evidence="8">BIUV-7</strain>
    </source>
</reference>
<feature type="transmembrane region" description="Helical" evidence="6">
    <location>
        <begin position="76"/>
        <end position="94"/>
    </location>
</feature>
<evidence type="ECO:0000313" key="8">
    <source>
        <dbReference type="EMBL" id="MDO6416575.1"/>
    </source>
</evidence>
<feature type="transmembrane region" description="Helical" evidence="6">
    <location>
        <begin position="225"/>
        <end position="246"/>
    </location>
</feature>
<accession>A0ABT8YE12</accession>
<keyword evidence="5 6" id="KW-0472">Membrane</keyword>
<proteinExistence type="inferred from homology"/>
<evidence type="ECO:0000256" key="5">
    <source>
        <dbReference type="ARBA" id="ARBA00023136"/>
    </source>
</evidence>
<feature type="domain" description="EamA" evidence="7">
    <location>
        <begin position="164"/>
        <end position="298"/>
    </location>
</feature>
<keyword evidence="3 6" id="KW-0812">Transmembrane</keyword>
<dbReference type="RefSeq" id="WP_303546252.1">
    <property type="nucleotide sequence ID" value="NZ_JAUOTP010000011.1"/>
</dbReference>
<sequence length="306" mass="32797">MSYAKPLSEATKGRVLVPFAIVTFLWGSTWLVIRGQLGEVPVTWSVCYRFLTAAATMFVVALVTRTRLRLTLREQGLLAVMGISIFCLNFNFIYRAEAHVTSGIVAVVFALLLVYNAVAGWLFLGQPLSRPFLAGSAVAMGGIGLLFEHELRASPRSPHETALGIGFVLVALVFASLSNVMQSTERMRAIPMPAMLAWGMTWGAAANAAFAFVTTGPPRILLTPVYLGGVLYLGVLASALAFTLYFGLIRAIGPARGGYVNVLTPVLAMLLSTLFEHYVWSVEAAIGGALVVAGLVVAMRARMPAK</sequence>
<dbReference type="EMBL" id="JAUOTP010000011">
    <property type="protein sequence ID" value="MDO6416575.1"/>
    <property type="molecule type" value="Genomic_DNA"/>
</dbReference>
<keyword evidence="4 6" id="KW-1133">Transmembrane helix</keyword>
<feature type="transmembrane region" description="Helical" evidence="6">
    <location>
        <begin position="100"/>
        <end position="124"/>
    </location>
</feature>
<comment type="caution">
    <text evidence="8">The sequence shown here is derived from an EMBL/GenBank/DDBJ whole genome shotgun (WGS) entry which is preliminary data.</text>
</comment>
<evidence type="ECO:0000256" key="1">
    <source>
        <dbReference type="ARBA" id="ARBA00004141"/>
    </source>
</evidence>
<dbReference type="InterPro" id="IPR050638">
    <property type="entry name" value="AA-Vitamin_Transporters"/>
</dbReference>
<dbReference type="InterPro" id="IPR037185">
    <property type="entry name" value="EmrE-like"/>
</dbReference>
<feature type="transmembrane region" description="Helical" evidence="6">
    <location>
        <begin position="193"/>
        <end position="213"/>
    </location>
</feature>
<comment type="similarity">
    <text evidence="2">Belongs to the EamA transporter family.</text>
</comment>
<dbReference type="Proteomes" id="UP001169764">
    <property type="component" value="Unassembled WGS sequence"/>
</dbReference>
<feature type="transmembrane region" description="Helical" evidence="6">
    <location>
        <begin position="43"/>
        <end position="64"/>
    </location>
</feature>
<feature type="transmembrane region" description="Helical" evidence="6">
    <location>
        <begin position="15"/>
        <end position="37"/>
    </location>
</feature>
<name>A0ABT8YE12_9SPHN</name>
<comment type="subcellular location">
    <subcellularLocation>
        <location evidence="1">Membrane</location>
        <topology evidence="1">Multi-pass membrane protein</topology>
    </subcellularLocation>
</comment>
<evidence type="ECO:0000256" key="4">
    <source>
        <dbReference type="ARBA" id="ARBA00022989"/>
    </source>
</evidence>
<gene>
    <name evidence="8" type="ORF">Q4F19_19485</name>
</gene>
<keyword evidence="9" id="KW-1185">Reference proteome</keyword>
<dbReference type="InterPro" id="IPR000620">
    <property type="entry name" value="EamA_dom"/>
</dbReference>
<feature type="transmembrane region" description="Helical" evidence="6">
    <location>
        <begin position="258"/>
        <end position="278"/>
    </location>
</feature>
<dbReference type="PANTHER" id="PTHR32322">
    <property type="entry name" value="INNER MEMBRANE TRANSPORTER"/>
    <property type="match status" value="1"/>
</dbReference>
<dbReference type="Pfam" id="PF00892">
    <property type="entry name" value="EamA"/>
    <property type="match status" value="2"/>
</dbReference>
<dbReference type="PANTHER" id="PTHR32322:SF2">
    <property type="entry name" value="EAMA DOMAIN-CONTAINING PROTEIN"/>
    <property type="match status" value="1"/>
</dbReference>
<feature type="transmembrane region" description="Helical" evidence="6">
    <location>
        <begin position="284"/>
        <end position="301"/>
    </location>
</feature>
<protein>
    <submittedName>
        <fullName evidence="8">DMT family transporter</fullName>
    </submittedName>
</protein>
<feature type="transmembrane region" description="Helical" evidence="6">
    <location>
        <begin position="161"/>
        <end position="181"/>
    </location>
</feature>
<dbReference type="SUPFAM" id="SSF103481">
    <property type="entry name" value="Multidrug resistance efflux transporter EmrE"/>
    <property type="match status" value="2"/>
</dbReference>
<organism evidence="8 9">
    <name type="scientific">Sphingomonas natans</name>
    <dbReference type="NCBI Taxonomy" id="3063330"/>
    <lineage>
        <taxon>Bacteria</taxon>
        <taxon>Pseudomonadati</taxon>
        <taxon>Pseudomonadota</taxon>
        <taxon>Alphaproteobacteria</taxon>
        <taxon>Sphingomonadales</taxon>
        <taxon>Sphingomonadaceae</taxon>
        <taxon>Sphingomonas</taxon>
    </lineage>
</organism>
<feature type="transmembrane region" description="Helical" evidence="6">
    <location>
        <begin position="131"/>
        <end position="149"/>
    </location>
</feature>
<evidence type="ECO:0000313" key="9">
    <source>
        <dbReference type="Proteomes" id="UP001169764"/>
    </source>
</evidence>